<organism evidence="2 3">
    <name type="scientific">Mycolicibacterium sphagni</name>
    <dbReference type="NCBI Taxonomy" id="1786"/>
    <lineage>
        <taxon>Bacteria</taxon>
        <taxon>Bacillati</taxon>
        <taxon>Actinomycetota</taxon>
        <taxon>Actinomycetes</taxon>
        <taxon>Mycobacteriales</taxon>
        <taxon>Mycobacteriaceae</taxon>
        <taxon>Mycolicibacterium</taxon>
    </lineage>
</organism>
<feature type="compositionally biased region" description="Pro residues" evidence="1">
    <location>
        <begin position="81"/>
        <end position="95"/>
    </location>
</feature>
<evidence type="ECO:0000313" key="3">
    <source>
        <dbReference type="Proteomes" id="UP000708347"/>
    </source>
</evidence>
<feature type="compositionally biased region" description="Low complexity" evidence="1">
    <location>
        <begin position="96"/>
        <end position="110"/>
    </location>
</feature>
<sequence length="110" mass="11135">MSWMVTAAGALIVLATTGAPLPLDDPDQDLPTGPQDPACLQFPGYAACQGGPYWQGPPVSPLDPQCAAMPGYAACVGSPFTPAPPPPPPPPPHVPEMPMTGGMPGMPGHI</sequence>
<keyword evidence="3" id="KW-1185">Reference proteome</keyword>
<evidence type="ECO:0000313" key="2">
    <source>
        <dbReference type="EMBL" id="NTY57974.1"/>
    </source>
</evidence>
<dbReference type="Proteomes" id="UP000708347">
    <property type="component" value="Unassembled WGS sequence"/>
</dbReference>
<name>A0ABX2JQ99_9MYCO</name>
<evidence type="ECO:0000256" key="1">
    <source>
        <dbReference type="SAM" id="MobiDB-lite"/>
    </source>
</evidence>
<protein>
    <submittedName>
        <fullName evidence="2">Uncharacterized protein</fullName>
    </submittedName>
</protein>
<gene>
    <name evidence="2" type="ORF">FEG63_00225</name>
</gene>
<feature type="region of interest" description="Disordered" evidence="1">
    <location>
        <begin position="18"/>
        <end position="37"/>
    </location>
</feature>
<accession>A0ABX2JQ99</accession>
<comment type="caution">
    <text evidence="2">The sequence shown here is derived from an EMBL/GenBank/DDBJ whole genome shotgun (WGS) entry which is preliminary data.</text>
</comment>
<reference evidence="2 3" key="1">
    <citation type="submission" date="2019-05" db="EMBL/GenBank/DDBJ databases">
        <title>Mycolicibacterium sphagni ENV482 genome assembly.</title>
        <authorList>
            <person name="Chen W."/>
            <person name="Faulkner N.W."/>
            <person name="Hyman M.R."/>
        </authorList>
    </citation>
    <scope>NUCLEOTIDE SEQUENCE [LARGE SCALE GENOMIC DNA]</scope>
    <source>
        <strain evidence="2 3">ENV482</strain>
    </source>
</reference>
<feature type="region of interest" description="Disordered" evidence="1">
    <location>
        <begin position="80"/>
        <end position="110"/>
    </location>
</feature>
<proteinExistence type="predicted"/>
<dbReference type="EMBL" id="VBSB01000001">
    <property type="protein sequence ID" value="NTY57974.1"/>
    <property type="molecule type" value="Genomic_DNA"/>
</dbReference>